<dbReference type="InterPro" id="IPR000782">
    <property type="entry name" value="FAS1_domain"/>
</dbReference>
<dbReference type="AlphaFoldDB" id="X1LUP5"/>
<dbReference type="SUPFAM" id="SSF82153">
    <property type="entry name" value="FAS1 domain"/>
    <property type="match status" value="1"/>
</dbReference>
<protein>
    <recommendedName>
        <fullName evidence="1">FAS1 domain-containing protein</fullName>
    </recommendedName>
</protein>
<reference evidence="2" key="1">
    <citation type="journal article" date="2014" name="Front. Microbiol.">
        <title>High frequency of phylogenetically diverse reductive dehalogenase-homologous genes in deep subseafloor sedimentary metagenomes.</title>
        <authorList>
            <person name="Kawai M."/>
            <person name="Futagami T."/>
            <person name="Toyoda A."/>
            <person name="Takaki Y."/>
            <person name="Nishi S."/>
            <person name="Hori S."/>
            <person name="Arai W."/>
            <person name="Tsubouchi T."/>
            <person name="Morono Y."/>
            <person name="Uchiyama I."/>
            <person name="Ito T."/>
            <person name="Fujiyama A."/>
            <person name="Inagaki F."/>
            <person name="Takami H."/>
        </authorList>
    </citation>
    <scope>NUCLEOTIDE SEQUENCE</scope>
    <source>
        <strain evidence="2">Expedition CK06-06</strain>
    </source>
</reference>
<proteinExistence type="predicted"/>
<sequence>ASCHPDFDKFEGPEWIEGKLFTQLQSIPEAASFVICVQRSGYDTILSSGNYSIFAPDNAAIEEYFTNHPLYNSVYDMSLKDLAALVKAHIIQNPWSRDQLQRANEEGWINRWDPYNDEPWGYKRQTLLKDKDRKYWTYIDPARDITRIVDSTKSNNHRIVYQPSHKYIPFFFDDHMEIAGISGKDYEFYFDRSFDPGYLYLANAQLSPKDYFAENGFIFIIDKVVPPLKNAEQLLEGSDNGNNFHMFLDLIYLFPTFHVNEYQTNEQPGVEEGHVVPTLYDLD</sequence>
<dbReference type="EMBL" id="BARV01017394">
    <property type="protein sequence ID" value="GAI22823.1"/>
    <property type="molecule type" value="Genomic_DNA"/>
</dbReference>
<feature type="domain" description="FAS1" evidence="1">
    <location>
        <begin position="17"/>
        <end position="225"/>
    </location>
</feature>
<dbReference type="Gene3D" id="2.30.180.10">
    <property type="entry name" value="FAS1 domain"/>
    <property type="match status" value="1"/>
</dbReference>
<dbReference type="Pfam" id="PF02469">
    <property type="entry name" value="Fasciclin"/>
    <property type="match status" value="1"/>
</dbReference>
<evidence type="ECO:0000259" key="1">
    <source>
        <dbReference type="PROSITE" id="PS50213"/>
    </source>
</evidence>
<feature type="non-terminal residue" evidence="2">
    <location>
        <position position="283"/>
    </location>
</feature>
<organism evidence="2">
    <name type="scientific">marine sediment metagenome</name>
    <dbReference type="NCBI Taxonomy" id="412755"/>
    <lineage>
        <taxon>unclassified sequences</taxon>
        <taxon>metagenomes</taxon>
        <taxon>ecological metagenomes</taxon>
    </lineage>
</organism>
<dbReference type="InterPro" id="IPR036378">
    <property type="entry name" value="FAS1_dom_sf"/>
</dbReference>
<name>X1LUP5_9ZZZZ</name>
<accession>X1LUP5</accession>
<feature type="non-terminal residue" evidence="2">
    <location>
        <position position="1"/>
    </location>
</feature>
<comment type="caution">
    <text evidence="2">The sequence shown here is derived from an EMBL/GenBank/DDBJ whole genome shotgun (WGS) entry which is preliminary data.</text>
</comment>
<gene>
    <name evidence="2" type="ORF">S06H3_29651</name>
</gene>
<evidence type="ECO:0000313" key="2">
    <source>
        <dbReference type="EMBL" id="GAI22823.1"/>
    </source>
</evidence>
<dbReference type="PROSITE" id="PS50213">
    <property type="entry name" value="FAS1"/>
    <property type="match status" value="1"/>
</dbReference>